<dbReference type="PROSITE" id="PS00108">
    <property type="entry name" value="PROTEIN_KINASE_ST"/>
    <property type="match status" value="1"/>
</dbReference>
<dbReference type="Pfam" id="PF00069">
    <property type="entry name" value="Pkinase"/>
    <property type="match status" value="1"/>
</dbReference>
<feature type="compositionally biased region" description="Low complexity" evidence="11">
    <location>
        <begin position="83"/>
        <end position="98"/>
    </location>
</feature>
<name>A0A9P6CMR4_9AGAR</name>
<evidence type="ECO:0000259" key="12">
    <source>
        <dbReference type="PROSITE" id="PS50011"/>
    </source>
</evidence>
<feature type="compositionally biased region" description="Low complexity" evidence="11">
    <location>
        <begin position="1212"/>
        <end position="1221"/>
    </location>
</feature>
<evidence type="ECO:0000256" key="8">
    <source>
        <dbReference type="ARBA" id="ARBA00047899"/>
    </source>
</evidence>
<keyword evidence="5 10" id="KW-0547">Nucleotide-binding</keyword>
<dbReference type="OrthoDB" id="193931at2759"/>
<dbReference type="Gene3D" id="1.10.510.10">
    <property type="entry name" value="Transferase(Phosphotransferase) domain 1"/>
    <property type="match status" value="1"/>
</dbReference>
<feature type="compositionally biased region" description="Polar residues" evidence="11">
    <location>
        <begin position="1069"/>
        <end position="1082"/>
    </location>
</feature>
<dbReference type="GO" id="GO:0005524">
    <property type="term" value="F:ATP binding"/>
    <property type="evidence" value="ECO:0007669"/>
    <property type="project" value="UniProtKB-UniRule"/>
</dbReference>
<feature type="region of interest" description="Disordered" evidence="11">
    <location>
        <begin position="170"/>
        <end position="194"/>
    </location>
</feature>
<evidence type="ECO:0000256" key="4">
    <source>
        <dbReference type="ARBA" id="ARBA00022679"/>
    </source>
</evidence>
<dbReference type="InterPro" id="IPR001772">
    <property type="entry name" value="KA1_dom"/>
</dbReference>
<comment type="caution">
    <text evidence="14">The sequence shown here is derived from an EMBL/GenBank/DDBJ whole genome shotgun (WGS) entry which is preliminary data.</text>
</comment>
<feature type="compositionally biased region" description="Polar residues" evidence="11">
    <location>
        <begin position="1"/>
        <end position="14"/>
    </location>
</feature>
<dbReference type="InterPro" id="IPR017441">
    <property type="entry name" value="Protein_kinase_ATP_BS"/>
</dbReference>
<feature type="compositionally biased region" description="Low complexity" evidence="11">
    <location>
        <begin position="925"/>
        <end position="934"/>
    </location>
</feature>
<evidence type="ECO:0000313" key="15">
    <source>
        <dbReference type="Proteomes" id="UP000807353"/>
    </source>
</evidence>
<dbReference type="FunFam" id="1.10.510.10:FF:000792">
    <property type="entry name" value="Non-specific serine/threonine protein kinase"/>
    <property type="match status" value="1"/>
</dbReference>
<dbReference type="SUPFAM" id="SSF56112">
    <property type="entry name" value="Protein kinase-like (PK-like)"/>
    <property type="match status" value="1"/>
</dbReference>
<proteinExistence type="inferred from homology"/>
<evidence type="ECO:0000256" key="3">
    <source>
        <dbReference type="ARBA" id="ARBA00022527"/>
    </source>
</evidence>
<dbReference type="PROSITE" id="PS50011">
    <property type="entry name" value="PROTEIN_KINASE_DOM"/>
    <property type="match status" value="1"/>
</dbReference>
<sequence>MTSYPTSLAPQLNQVPEDGVAGSVTPSHGGMIGGHEFDLPISQTASNSQPLPPQPPASLPTPTPRTLQPSNKPRPVSMPPQFSTAPGAAGTGSSTSASDTKDRSRTSANDTTPSRRHRDGSSSRPSRSNRILGDYTLSKTLGAGSMGKVKLATHNISGEKLAVKILPRVHPSAPPAQTNGTTDSAAKQANKDASKEIRTLREAALSMLLHHPYICGMREMIIHQHHYYMVFEYVNGGQMLDYIISHGRLRERVARKFARQIGSALDYCHQNNVVHRDLKIENILISQTGNIKIIDFGLSNLFNPIDNLSTFCGSLYFAAPELLNAKVYTGPEVDVWSFGVVLYVLVCGKVPFDDQSMPALHAKIKRGLVEYPVWLSAECKHLLSRMLVTNPTARAPLSEVMNHPWMGRGYNGPPDVHMLHREPLRADELDRQVIRGMQGFEFGSDENIEKKLTSVLESEGYIRAVQYWERKRGINGGLNGHGSPSTNNGRWGDFSNSSLAISFDGTSKVEPPTPSKKNKRFSGFDFYRRKLFSPASSPPGSPMGHSPPNSQNTLSHPLLTDPNREPLDPTTGFHPLISMYFLAREKLERERVYGPGQFASSQLSVVDPNAASPTNPPQNGDGSQIPTYTVTKPPQAPLSAPPKKDPSPTGKVDYTMPLPRLPAPETSHYSGMSYDNAITPSPTSPGFHPQPRARDPGLPPPSPSAQASQQMESQTVNGAKRGLPRIPAASTHRRSHSMSQRPTALVRGWNGVFGPTPTQTDEHGTGIKIPEPPRTVGPEFVTFSEKIDEHEREKEKEAGREKEADTESAREREHGPLSAGATLVRKFGSLLGGKGDDSRRHGHTKRGTILGGLTASPRPSTEMDRKDIPEEMGGLGGEEKGEQQTNSHKKSVVHSLSQPLGSAHRRAATILDPQGRTTRHERRSSTSAALMGSSTSGGGGTIGRHRRPSTGYSGTGRPMADRLFTRKEEATDVTEKREEEEAGEQRNDEHGVNDVEENFKEEDERHTQEKDFKPVFLKGLFSVATTSTKSPPVIKDDIRRVLDRMQVQYRETKGGFECIHLPSIDMTSLDTPTVRGNSHQQYTSTGSGDTGRTTPVSRPSIVKKASKISFGMKRDKARDREPSTDKGKGVENPSRPSGGTVLTTTQSGSSSFFNVSSQHTPAAPEPPTNGVLTSPSTEIDVTPPSRSQSPAATTTSTKSKVLPPIPRDFGGRAPSPTARSPSPLPTGEVDRDVFESMGNNTLSVRFEINIVKVPWLPLHGIQFRRASGDGWQYQMLARRVLTELKL</sequence>
<feature type="region of interest" description="Disordered" evidence="11">
    <location>
        <begin position="1"/>
        <end position="133"/>
    </location>
</feature>
<dbReference type="InterPro" id="IPR011009">
    <property type="entry name" value="Kinase-like_dom_sf"/>
</dbReference>
<dbReference type="Proteomes" id="UP000807353">
    <property type="component" value="Unassembled WGS sequence"/>
</dbReference>
<dbReference type="PROSITE" id="PS00107">
    <property type="entry name" value="PROTEIN_KINASE_ATP"/>
    <property type="match status" value="1"/>
</dbReference>
<evidence type="ECO:0000256" key="11">
    <source>
        <dbReference type="SAM" id="MobiDB-lite"/>
    </source>
</evidence>
<evidence type="ECO:0000256" key="10">
    <source>
        <dbReference type="PROSITE-ProRule" id="PRU10141"/>
    </source>
</evidence>
<feature type="compositionally biased region" description="Low complexity" evidence="11">
    <location>
        <begin position="1083"/>
        <end position="1094"/>
    </location>
</feature>
<dbReference type="InterPro" id="IPR008271">
    <property type="entry name" value="Ser/Thr_kinase_AS"/>
</dbReference>
<dbReference type="CDD" id="cd14077">
    <property type="entry name" value="STKc_Kin1_2"/>
    <property type="match status" value="1"/>
</dbReference>
<dbReference type="EC" id="2.7.11.1" evidence="2"/>
<feature type="compositionally biased region" description="Pro residues" evidence="11">
    <location>
        <begin position="50"/>
        <end position="63"/>
    </location>
</feature>
<evidence type="ECO:0000256" key="6">
    <source>
        <dbReference type="ARBA" id="ARBA00022777"/>
    </source>
</evidence>
<evidence type="ECO:0000256" key="9">
    <source>
        <dbReference type="ARBA" id="ARBA00048679"/>
    </source>
</evidence>
<feature type="region of interest" description="Disordered" evidence="11">
    <location>
        <begin position="604"/>
        <end position="742"/>
    </location>
</feature>
<dbReference type="SMART" id="SM00220">
    <property type="entry name" value="S_TKc"/>
    <property type="match status" value="1"/>
</dbReference>
<keyword evidence="7 10" id="KW-0067">ATP-binding</keyword>
<feature type="compositionally biased region" description="Polar residues" evidence="11">
    <location>
        <begin position="1170"/>
        <end position="1179"/>
    </location>
</feature>
<comment type="similarity">
    <text evidence="1">Belongs to the protein kinase superfamily. CAMK Ser/Thr protein kinase family. NIM1 subfamily.</text>
</comment>
<feature type="region of interest" description="Disordered" evidence="11">
    <location>
        <begin position="755"/>
        <end position="1010"/>
    </location>
</feature>
<feature type="compositionally biased region" description="Polar residues" evidence="11">
    <location>
        <begin position="1134"/>
        <end position="1146"/>
    </location>
</feature>
<feature type="compositionally biased region" description="Basic and acidic residues" evidence="11">
    <location>
        <begin position="959"/>
        <end position="993"/>
    </location>
</feature>
<evidence type="ECO:0000256" key="2">
    <source>
        <dbReference type="ARBA" id="ARBA00012513"/>
    </source>
</evidence>
<feature type="compositionally biased region" description="Low complexity" evidence="11">
    <location>
        <begin position="1182"/>
        <end position="1200"/>
    </location>
</feature>
<gene>
    <name evidence="14" type="ORF">BDZ94DRAFT_1248454</name>
</gene>
<feature type="compositionally biased region" description="Basic and acidic residues" evidence="11">
    <location>
        <begin position="1112"/>
        <end position="1129"/>
    </location>
</feature>
<feature type="compositionally biased region" description="Polar residues" evidence="11">
    <location>
        <begin position="611"/>
        <end position="632"/>
    </location>
</feature>
<keyword evidence="6" id="KW-0418">Kinase</keyword>
<dbReference type="PANTHER" id="PTHR24346:SF82">
    <property type="entry name" value="KP78A-RELATED"/>
    <property type="match status" value="1"/>
</dbReference>
<dbReference type="GO" id="GO:0000226">
    <property type="term" value="P:microtubule cytoskeleton organization"/>
    <property type="evidence" value="ECO:0007669"/>
    <property type="project" value="TreeGrafter"/>
</dbReference>
<keyword evidence="3" id="KW-0723">Serine/threonine-protein kinase</keyword>
<dbReference type="Pfam" id="PF02149">
    <property type="entry name" value="KA1"/>
    <property type="match status" value="1"/>
</dbReference>
<dbReference type="PANTHER" id="PTHR24346">
    <property type="entry name" value="MAP/MICROTUBULE AFFINITY-REGULATING KINASE"/>
    <property type="match status" value="1"/>
</dbReference>
<accession>A0A9P6CMR4</accession>
<dbReference type="GO" id="GO:0005737">
    <property type="term" value="C:cytoplasm"/>
    <property type="evidence" value="ECO:0007669"/>
    <property type="project" value="TreeGrafter"/>
</dbReference>
<evidence type="ECO:0000259" key="13">
    <source>
        <dbReference type="PROSITE" id="PS50032"/>
    </source>
</evidence>
<feature type="region of interest" description="Disordered" evidence="11">
    <location>
        <begin position="1069"/>
        <end position="1231"/>
    </location>
</feature>
<comment type="catalytic activity">
    <reaction evidence="8">
        <text>L-threonyl-[protein] + ATP = O-phospho-L-threonyl-[protein] + ADP + H(+)</text>
        <dbReference type="Rhea" id="RHEA:46608"/>
        <dbReference type="Rhea" id="RHEA-COMP:11060"/>
        <dbReference type="Rhea" id="RHEA-COMP:11605"/>
        <dbReference type="ChEBI" id="CHEBI:15378"/>
        <dbReference type="ChEBI" id="CHEBI:30013"/>
        <dbReference type="ChEBI" id="CHEBI:30616"/>
        <dbReference type="ChEBI" id="CHEBI:61977"/>
        <dbReference type="ChEBI" id="CHEBI:456216"/>
        <dbReference type="EC" id="2.7.11.1"/>
    </reaction>
</comment>
<dbReference type="GO" id="GO:0004674">
    <property type="term" value="F:protein serine/threonine kinase activity"/>
    <property type="evidence" value="ECO:0007669"/>
    <property type="project" value="UniProtKB-KW"/>
</dbReference>
<feature type="compositionally biased region" description="Low complexity" evidence="11">
    <location>
        <begin position="1147"/>
        <end position="1157"/>
    </location>
</feature>
<evidence type="ECO:0000256" key="7">
    <source>
        <dbReference type="ARBA" id="ARBA00022840"/>
    </source>
</evidence>
<feature type="domain" description="KA1" evidence="13">
    <location>
        <begin position="1237"/>
        <end position="1286"/>
    </location>
</feature>
<dbReference type="SUPFAM" id="SSF103243">
    <property type="entry name" value="KA1-like"/>
    <property type="match status" value="1"/>
</dbReference>
<dbReference type="InterPro" id="IPR000719">
    <property type="entry name" value="Prot_kinase_dom"/>
</dbReference>
<feature type="region of interest" description="Disordered" evidence="11">
    <location>
        <begin position="532"/>
        <end position="571"/>
    </location>
</feature>
<evidence type="ECO:0000256" key="1">
    <source>
        <dbReference type="ARBA" id="ARBA00010791"/>
    </source>
</evidence>
<reference evidence="14" key="1">
    <citation type="submission" date="2020-11" db="EMBL/GenBank/DDBJ databases">
        <authorList>
            <consortium name="DOE Joint Genome Institute"/>
            <person name="Ahrendt S."/>
            <person name="Riley R."/>
            <person name="Andreopoulos W."/>
            <person name="Labutti K."/>
            <person name="Pangilinan J."/>
            <person name="Ruiz-Duenas F.J."/>
            <person name="Barrasa J.M."/>
            <person name="Sanchez-Garcia M."/>
            <person name="Camarero S."/>
            <person name="Miyauchi S."/>
            <person name="Serrano A."/>
            <person name="Linde D."/>
            <person name="Babiker R."/>
            <person name="Drula E."/>
            <person name="Ayuso-Fernandez I."/>
            <person name="Pacheco R."/>
            <person name="Padilla G."/>
            <person name="Ferreira P."/>
            <person name="Barriuso J."/>
            <person name="Kellner H."/>
            <person name="Castanera R."/>
            <person name="Alfaro M."/>
            <person name="Ramirez L."/>
            <person name="Pisabarro A.G."/>
            <person name="Kuo A."/>
            <person name="Tritt A."/>
            <person name="Lipzen A."/>
            <person name="He G."/>
            <person name="Yan M."/>
            <person name="Ng V."/>
            <person name="Cullen D."/>
            <person name="Martin F."/>
            <person name="Rosso M.-N."/>
            <person name="Henrissat B."/>
            <person name="Hibbett D."/>
            <person name="Martinez A.T."/>
            <person name="Grigoriev I.V."/>
        </authorList>
    </citation>
    <scope>NUCLEOTIDE SEQUENCE</scope>
    <source>
        <strain evidence="14">CBS 247.69</strain>
    </source>
</reference>
<keyword evidence="15" id="KW-1185">Reference proteome</keyword>
<protein>
    <recommendedName>
        <fullName evidence="2">non-specific serine/threonine protein kinase</fullName>
        <ecNumber evidence="2">2.7.11.1</ecNumber>
    </recommendedName>
</protein>
<dbReference type="EMBL" id="MU150236">
    <property type="protein sequence ID" value="KAF9467575.1"/>
    <property type="molecule type" value="Genomic_DNA"/>
</dbReference>
<feature type="compositionally biased region" description="Polar residues" evidence="11">
    <location>
        <begin position="175"/>
        <end position="187"/>
    </location>
</feature>
<feature type="domain" description="Protein kinase" evidence="12">
    <location>
        <begin position="135"/>
        <end position="406"/>
    </location>
</feature>
<keyword evidence="4" id="KW-0808">Transferase</keyword>
<feature type="binding site" evidence="10">
    <location>
        <position position="164"/>
    </location>
    <ligand>
        <name>ATP</name>
        <dbReference type="ChEBI" id="CHEBI:30616"/>
    </ligand>
</feature>
<dbReference type="InterPro" id="IPR028375">
    <property type="entry name" value="KA1/Ssp2_C"/>
</dbReference>
<evidence type="ECO:0000256" key="5">
    <source>
        <dbReference type="ARBA" id="ARBA00022741"/>
    </source>
</evidence>
<feature type="compositionally biased region" description="Basic and acidic residues" evidence="11">
    <location>
        <begin position="785"/>
        <end position="815"/>
    </location>
</feature>
<evidence type="ECO:0000313" key="14">
    <source>
        <dbReference type="EMBL" id="KAF9467575.1"/>
    </source>
</evidence>
<comment type="catalytic activity">
    <reaction evidence="9">
        <text>L-seryl-[protein] + ATP = O-phospho-L-seryl-[protein] + ADP + H(+)</text>
        <dbReference type="Rhea" id="RHEA:17989"/>
        <dbReference type="Rhea" id="RHEA-COMP:9863"/>
        <dbReference type="Rhea" id="RHEA-COMP:11604"/>
        <dbReference type="ChEBI" id="CHEBI:15378"/>
        <dbReference type="ChEBI" id="CHEBI:29999"/>
        <dbReference type="ChEBI" id="CHEBI:30616"/>
        <dbReference type="ChEBI" id="CHEBI:83421"/>
        <dbReference type="ChEBI" id="CHEBI:456216"/>
        <dbReference type="EC" id="2.7.11.1"/>
    </reaction>
</comment>
<organism evidence="14 15">
    <name type="scientific">Collybia nuda</name>
    <dbReference type="NCBI Taxonomy" id="64659"/>
    <lineage>
        <taxon>Eukaryota</taxon>
        <taxon>Fungi</taxon>
        <taxon>Dikarya</taxon>
        <taxon>Basidiomycota</taxon>
        <taxon>Agaricomycotina</taxon>
        <taxon>Agaricomycetes</taxon>
        <taxon>Agaricomycetidae</taxon>
        <taxon>Agaricales</taxon>
        <taxon>Tricholomatineae</taxon>
        <taxon>Clitocybaceae</taxon>
        <taxon>Collybia</taxon>
    </lineage>
</organism>
<dbReference type="Gene3D" id="3.30.310.80">
    <property type="entry name" value="Kinase associated domain 1, KA1"/>
    <property type="match status" value="1"/>
</dbReference>
<dbReference type="PROSITE" id="PS50032">
    <property type="entry name" value="KA1"/>
    <property type="match status" value="1"/>
</dbReference>
<dbReference type="GO" id="GO:0035556">
    <property type="term" value="P:intracellular signal transduction"/>
    <property type="evidence" value="ECO:0007669"/>
    <property type="project" value="TreeGrafter"/>
</dbReference>